<dbReference type="EMBL" id="AP019695">
    <property type="protein sequence ID" value="BBK21348.1"/>
    <property type="molecule type" value="Genomic_DNA"/>
</dbReference>
<dbReference type="GO" id="GO:0046872">
    <property type="term" value="F:metal ion binding"/>
    <property type="evidence" value="ECO:0007669"/>
    <property type="project" value="UniProtKB-KW"/>
</dbReference>
<dbReference type="Proteomes" id="UP000464754">
    <property type="component" value="Chromosome"/>
</dbReference>
<organism evidence="6 7">
    <name type="scientific">Amedibacterium intestinale</name>
    <dbReference type="NCBI Taxonomy" id="2583452"/>
    <lineage>
        <taxon>Bacteria</taxon>
        <taxon>Bacillati</taxon>
        <taxon>Bacillota</taxon>
        <taxon>Erysipelotrichia</taxon>
        <taxon>Erysipelotrichales</taxon>
        <taxon>Erysipelotrichaceae</taxon>
        <taxon>Amedibacterium</taxon>
    </lineage>
</organism>
<keyword evidence="3" id="KW-0408">Iron</keyword>
<proteinExistence type="predicted"/>
<evidence type="ECO:0000256" key="2">
    <source>
        <dbReference type="ARBA" id="ARBA00022723"/>
    </source>
</evidence>
<dbReference type="Pfam" id="PF04060">
    <property type="entry name" value="FeS"/>
    <property type="match status" value="1"/>
</dbReference>
<evidence type="ECO:0000256" key="4">
    <source>
        <dbReference type="ARBA" id="ARBA00023014"/>
    </source>
</evidence>
<dbReference type="AlphaFoldDB" id="A0A6N4TEI4"/>
<dbReference type="PANTHER" id="PTHR43560:SF1">
    <property type="entry name" value="ION-TRANSLOCATING OXIDOREDUCTASE COMPLEX SUBUNIT B"/>
    <property type="match status" value="1"/>
</dbReference>
<feature type="domain" description="4Fe-4S" evidence="5">
    <location>
        <begin position="33"/>
        <end position="93"/>
    </location>
</feature>
<gene>
    <name evidence="6" type="ORF">Aargi30884_02510</name>
</gene>
<dbReference type="InterPro" id="IPR050395">
    <property type="entry name" value="4Fe4S_Ferredoxin_RnfB"/>
</dbReference>
<evidence type="ECO:0000256" key="3">
    <source>
        <dbReference type="ARBA" id="ARBA00023004"/>
    </source>
</evidence>
<dbReference type="KEGG" id="aarg:Aargi30884_02510"/>
<evidence type="ECO:0000259" key="5">
    <source>
        <dbReference type="PROSITE" id="PS51656"/>
    </source>
</evidence>
<reference evidence="7" key="1">
    <citation type="submission" date="2019-05" db="EMBL/GenBank/DDBJ databases">
        <title>Complete genome sequencing of Absiella argi strain JCM 30884.</title>
        <authorList>
            <person name="Sakamoto M."/>
            <person name="Murakami T."/>
            <person name="Mori H."/>
        </authorList>
    </citation>
    <scope>NUCLEOTIDE SEQUENCE [LARGE SCALE GENOMIC DNA]</scope>
    <source>
        <strain evidence="7">JCM 30884</strain>
    </source>
</reference>
<evidence type="ECO:0000256" key="1">
    <source>
        <dbReference type="ARBA" id="ARBA00022485"/>
    </source>
</evidence>
<protein>
    <recommendedName>
        <fullName evidence="5">4Fe-4S domain-containing protein</fullName>
    </recommendedName>
</protein>
<dbReference type="PANTHER" id="PTHR43560">
    <property type="entry name" value="ION-TRANSLOCATING OXIDOREDUCTASE COMPLEX SUBUNIT B"/>
    <property type="match status" value="1"/>
</dbReference>
<keyword evidence="4" id="KW-0411">Iron-sulfur</keyword>
<keyword evidence="1" id="KW-0004">4Fe-4S</keyword>
<keyword evidence="7" id="KW-1185">Reference proteome</keyword>
<dbReference type="PROSITE" id="PS51656">
    <property type="entry name" value="4FE4S"/>
    <property type="match status" value="1"/>
</dbReference>
<dbReference type="GO" id="GO:0051539">
    <property type="term" value="F:4 iron, 4 sulfur cluster binding"/>
    <property type="evidence" value="ECO:0007669"/>
    <property type="project" value="UniProtKB-KW"/>
</dbReference>
<evidence type="ECO:0000313" key="6">
    <source>
        <dbReference type="EMBL" id="BBK21348.1"/>
    </source>
</evidence>
<dbReference type="Gene3D" id="1.10.15.40">
    <property type="entry name" value="Electron transport complex subunit B, putative Fe-S cluster"/>
    <property type="match status" value="1"/>
</dbReference>
<keyword evidence="2" id="KW-0479">Metal-binding</keyword>
<dbReference type="RefSeq" id="WP_115714565.1">
    <property type="nucleotide sequence ID" value="NZ_AP019695.1"/>
</dbReference>
<sequence length="106" mass="10802">MLNAVLTALLLMLVLGAILGLGLGVADKFLSVEVDERVETVASMLPNYNCGGCGYAGCSGLAEALVNGEVTVVGTCKPCKPDQKAAIAEYLNTTPGPDGTCLKVKA</sequence>
<dbReference type="InterPro" id="IPR007202">
    <property type="entry name" value="4Fe-4S_dom"/>
</dbReference>
<evidence type="ECO:0000313" key="7">
    <source>
        <dbReference type="Proteomes" id="UP000464754"/>
    </source>
</evidence>
<accession>A0A6N4TEI4</accession>
<name>A0A6N4TEI4_9FIRM</name>